<feature type="compositionally biased region" description="Low complexity" evidence="1">
    <location>
        <begin position="53"/>
        <end position="72"/>
    </location>
</feature>
<accession>A0AAN6Z9S9</accession>
<feature type="compositionally biased region" description="Polar residues" evidence="1">
    <location>
        <begin position="845"/>
        <end position="863"/>
    </location>
</feature>
<gene>
    <name evidence="2" type="ORF">BT67DRAFT_242023</name>
</gene>
<evidence type="ECO:0000313" key="2">
    <source>
        <dbReference type="EMBL" id="KAK4130131.1"/>
    </source>
</evidence>
<organism evidence="2 3">
    <name type="scientific">Trichocladium antarcticum</name>
    <dbReference type="NCBI Taxonomy" id="1450529"/>
    <lineage>
        <taxon>Eukaryota</taxon>
        <taxon>Fungi</taxon>
        <taxon>Dikarya</taxon>
        <taxon>Ascomycota</taxon>
        <taxon>Pezizomycotina</taxon>
        <taxon>Sordariomycetes</taxon>
        <taxon>Sordariomycetidae</taxon>
        <taxon>Sordariales</taxon>
        <taxon>Chaetomiaceae</taxon>
        <taxon>Trichocladium</taxon>
    </lineage>
</organism>
<dbReference type="Proteomes" id="UP001304895">
    <property type="component" value="Unassembled WGS sequence"/>
</dbReference>
<proteinExistence type="predicted"/>
<reference evidence="2" key="1">
    <citation type="journal article" date="2023" name="Mol. Phylogenet. Evol.">
        <title>Genome-scale phylogeny and comparative genomics of the fungal order Sordariales.</title>
        <authorList>
            <person name="Hensen N."/>
            <person name="Bonometti L."/>
            <person name="Westerberg I."/>
            <person name="Brannstrom I.O."/>
            <person name="Guillou S."/>
            <person name="Cros-Aarteil S."/>
            <person name="Calhoun S."/>
            <person name="Haridas S."/>
            <person name="Kuo A."/>
            <person name="Mondo S."/>
            <person name="Pangilinan J."/>
            <person name="Riley R."/>
            <person name="LaButti K."/>
            <person name="Andreopoulos B."/>
            <person name="Lipzen A."/>
            <person name="Chen C."/>
            <person name="Yan M."/>
            <person name="Daum C."/>
            <person name="Ng V."/>
            <person name="Clum A."/>
            <person name="Steindorff A."/>
            <person name="Ohm R.A."/>
            <person name="Martin F."/>
            <person name="Silar P."/>
            <person name="Natvig D.O."/>
            <person name="Lalanne C."/>
            <person name="Gautier V."/>
            <person name="Ament-Velasquez S.L."/>
            <person name="Kruys A."/>
            <person name="Hutchinson M.I."/>
            <person name="Powell A.J."/>
            <person name="Barry K."/>
            <person name="Miller A.N."/>
            <person name="Grigoriev I.V."/>
            <person name="Debuchy R."/>
            <person name="Gladieux P."/>
            <person name="Hiltunen Thoren M."/>
            <person name="Johannesson H."/>
        </authorList>
    </citation>
    <scope>NUCLEOTIDE SEQUENCE</scope>
    <source>
        <strain evidence="2">CBS 123565</strain>
    </source>
</reference>
<comment type="caution">
    <text evidence="2">The sequence shown here is derived from an EMBL/GenBank/DDBJ whole genome shotgun (WGS) entry which is preliminary data.</text>
</comment>
<keyword evidence="3" id="KW-1185">Reference proteome</keyword>
<feature type="region of interest" description="Disordered" evidence="1">
    <location>
        <begin position="899"/>
        <end position="991"/>
    </location>
</feature>
<evidence type="ECO:0000256" key="1">
    <source>
        <dbReference type="SAM" id="MobiDB-lite"/>
    </source>
</evidence>
<name>A0AAN6Z9S9_9PEZI</name>
<feature type="region of interest" description="Disordered" evidence="1">
    <location>
        <begin position="821"/>
        <end position="865"/>
    </location>
</feature>
<feature type="region of interest" description="Disordered" evidence="1">
    <location>
        <begin position="427"/>
        <end position="626"/>
    </location>
</feature>
<feature type="region of interest" description="Disordered" evidence="1">
    <location>
        <begin position="1"/>
        <end position="130"/>
    </location>
</feature>
<feature type="region of interest" description="Disordered" evidence="1">
    <location>
        <begin position="237"/>
        <end position="273"/>
    </location>
</feature>
<feature type="region of interest" description="Disordered" evidence="1">
    <location>
        <begin position="1015"/>
        <end position="1035"/>
    </location>
</feature>
<sequence>MGNAQSAEAPRKTPQKLSKPKTGSHATANPPRDASFSNGRRRFSNAPLPDPPRSVSSTAASTPTTSSAVNPSGGLDRRADSETSFCPAPGLQRESKRRSLFRTRSSRDPAELSANPSVGPGSRMADRMPRASSMTYESAVAFYDQAALDCRPAQRDLRASWNYNPMTYEAKRLLNLAEEPGLDHATAASENKMTVVTESTWKSSNPANPAHPPSAPITRSNSDISLYMPVRRRSVIQTPGVATRSSSTRDPPPLPQPSFRYSHPASPNLSRQQSFESYRSGIVSMPPSLISDIDAVPRVVTPCDEHYRSIGTFKLGSLRITNGCPSPATPEVLRSREVRGLGLGDAIAQDGYFPEGEHRETRVATADAMQLPTQSHRFGPLLISPSPLQPTSLALQTTPEITAMEDQEFEQETQPEYSSVEILDVRLDPNAKSPHSHVERDTGTTVTRTDSGFESTTSPSSEASHKPLTKADSGYSSNVSLRSFHAKPVPEKDGSPPPVAPKDHTQRSSTSRPKPSVIVAQIIPMSNSTEEGRARTLKTTRHVPIPPASHPSGDRSPTSPVSMGRTPGGVSSPRSDNSNPTLSIGNGPQKPSRLQRLLSFGGARRSTAGPPPVYTTHPLDQSSIPPVPKGVEYKLHERTKLFSGPSKRLALRPRSSLDTLKTNFGVGSIEASPDAVDSIQAGPPLSEPKPNEAYWRQTLHSMPASIANAAAHVIPRKSTTRSPVTARQEAVQGSGHMAGRSRESGGRTMSLTSPGKRGTYLNYRASGRDRADLATEVPLSPLPSPVAKAISAERRGRTVQPASTTTRRTLSLRVPPLLQPQFGASVGGKARRERPARETGIDSFHTYSPSTTADDPISPSKTTMDPRRLKSFRQFHDPQSSPYYSPNVELQMNHDTMAHRASQGVPARSSRRNSISSVQSEGVYGAQRPDSAQGWQVRPGPQPLRHRASYDDFSLQQRHSQHGHPPSMSNGYGAPFKPASDPQSRGQLDSGVTWSKSQFGAAAGQWYQDGFVRPYGPQGHHRTRSIGNRNAPGPNPPYRVLHSYNSPAYRHAPIWG</sequence>
<feature type="region of interest" description="Disordered" evidence="1">
    <location>
        <begin position="714"/>
        <end position="762"/>
    </location>
</feature>
<feature type="region of interest" description="Disordered" evidence="1">
    <location>
        <begin position="199"/>
        <end position="222"/>
    </location>
</feature>
<feature type="compositionally biased region" description="Polar residues" evidence="1">
    <location>
        <begin position="981"/>
        <end position="991"/>
    </location>
</feature>
<feature type="compositionally biased region" description="Polar residues" evidence="1">
    <location>
        <begin position="443"/>
        <end position="462"/>
    </location>
</feature>
<dbReference type="EMBL" id="MU853442">
    <property type="protein sequence ID" value="KAK4130131.1"/>
    <property type="molecule type" value="Genomic_DNA"/>
</dbReference>
<feature type="compositionally biased region" description="Polar residues" evidence="1">
    <location>
        <begin position="572"/>
        <end position="586"/>
    </location>
</feature>
<evidence type="ECO:0000313" key="3">
    <source>
        <dbReference type="Proteomes" id="UP001304895"/>
    </source>
</evidence>
<evidence type="ECO:0008006" key="4">
    <source>
        <dbReference type="Google" id="ProtNLM"/>
    </source>
</evidence>
<protein>
    <recommendedName>
        <fullName evidence="4">Proteophosphoglycan ppg4</fullName>
    </recommendedName>
</protein>
<dbReference type="AlphaFoldDB" id="A0AAN6Z9S9"/>
<reference evidence="2" key="2">
    <citation type="submission" date="2023-05" db="EMBL/GenBank/DDBJ databases">
        <authorList>
            <consortium name="Lawrence Berkeley National Laboratory"/>
            <person name="Steindorff A."/>
            <person name="Hensen N."/>
            <person name="Bonometti L."/>
            <person name="Westerberg I."/>
            <person name="Brannstrom I.O."/>
            <person name="Guillou S."/>
            <person name="Cros-Aarteil S."/>
            <person name="Calhoun S."/>
            <person name="Haridas S."/>
            <person name="Kuo A."/>
            <person name="Mondo S."/>
            <person name="Pangilinan J."/>
            <person name="Riley R."/>
            <person name="Labutti K."/>
            <person name="Andreopoulos B."/>
            <person name="Lipzen A."/>
            <person name="Chen C."/>
            <person name="Yanf M."/>
            <person name="Daum C."/>
            <person name="Ng V."/>
            <person name="Clum A."/>
            <person name="Ohm R."/>
            <person name="Martin F."/>
            <person name="Silar P."/>
            <person name="Natvig D."/>
            <person name="Lalanne C."/>
            <person name="Gautier V."/>
            <person name="Ament-Velasquez S.L."/>
            <person name="Kruys A."/>
            <person name="Hutchinson M.I."/>
            <person name="Powell A.J."/>
            <person name="Barry K."/>
            <person name="Miller A.N."/>
            <person name="Grigoriev I.V."/>
            <person name="Debuchy R."/>
            <person name="Gladieux P."/>
            <person name="Thoren M.H."/>
            <person name="Johannesson H."/>
        </authorList>
    </citation>
    <scope>NUCLEOTIDE SEQUENCE</scope>
    <source>
        <strain evidence="2">CBS 123565</strain>
    </source>
</reference>